<feature type="domain" description="Glycosyl transferase family 1" evidence="1">
    <location>
        <begin position="173"/>
        <end position="329"/>
    </location>
</feature>
<dbReference type="AlphaFoldDB" id="A0A3B1CPL5"/>
<evidence type="ECO:0000313" key="2">
    <source>
        <dbReference type="EMBL" id="VAX18667.1"/>
    </source>
</evidence>
<sequence length="360" mass="40473">MKKLKVIEFTPGLGFGGTEKTVYTFCKYLDRDRFDVSVISFKSDPASGREQAIKDLGIETEIVEPERLEERLGSLSADIFHIHRGGWKEPGPIKAARDAGIPVVVEHNVFGRLDGSEENDLIDCHIFISYSCAWRYQMWLRCPLVTSRYEVLYYPVEIDNFDSFGFDDRDFSKKIIGRIGRADNTKWDFTYLEALKIVYNAVPEFKFHVIGATPEVKNKLVEMGVEKCLVEFPMTTDEREVMEFYSGISTLAHFADMGETFGLVLAEAMAAKLPVVTHQTAPVKDSAQTELINNGYNGIVAVDPQMYADALIALLSNPQSARQLGLTGYNKARASYDAPAITRGLEEIFEEQARLKGILH</sequence>
<dbReference type="GO" id="GO:0016757">
    <property type="term" value="F:glycosyltransferase activity"/>
    <property type="evidence" value="ECO:0007669"/>
    <property type="project" value="InterPro"/>
</dbReference>
<evidence type="ECO:0000259" key="1">
    <source>
        <dbReference type="Pfam" id="PF00534"/>
    </source>
</evidence>
<dbReference type="CDD" id="cd03801">
    <property type="entry name" value="GT4_PimA-like"/>
    <property type="match status" value="1"/>
</dbReference>
<protein>
    <recommendedName>
        <fullName evidence="1">Glycosyl transferase family 1 domain-containing protein</fullName>
    </recommendedName>
</protein>
<proteinExistence type="predicted"/>
<name>A0A3B1CPL5_9ZZZZ</name>
<reference evidence="2" key="1">
    <citation type="submission" date="2018-06" db="EMBL/GenBank/DDBJ databases">
        <authorList>
            <person name="Zhirakovskaya E."/>
        </authorList>
    </citation>
    <scope>NUCLEOTIDE SEQUENCE</scope>
</reference>
<dbReference type="Pfam" id="PF00534">
    <property type="entry name" value="Glycos_transf_1"/>
    <property type="match status" value="1"/>
</dbReference>
<dbReference type="PANTHER" id="PTHR12526:SF630">
    <property type="entry name" value="GLYCOSYLTRANSFERASE"/>
    <property type="match status" value="1"/>
</dbReference>
<dbReference type="Gene3D" id="3.40.50.2000">
    <property type="entry name" value="Glycogen Phosphorylase B"/>
    <property type="match status" value="2"/>
</dbReference>
<dbReference type="SUPFAM" id="SSF53756">
    <property type="entry name" value="UDP-Glycosyltransferase/glycogen phosphorylase"/>
    <property type="match status" value="1"/>
</dbReference>
<dbReference type="EMBL" id="UOGB01000120">
    <property type="protein sequence ID" value="VAX18667.1"/>
    <property type="molecule type" value="Genomic_DNA"/>
</dbReference>
<accession>A0A3B1CPL5</accession>
<gene>
    <name evidence="2" type="ORF">MNBD_NITROSPINAE03-1373</name>
</gene>
<dbReference type="InterPro" id="IPR001296">
    <property type="entry name" value="Glyco_trans_1"/>
</dbReference>
<organism evidence="2">
    <name type="scientific">hydrothermal vent metagenome</name>
    <dbReference type="NCBI Taxonomy" id="652676"/>
    <lineage>
        <taxon>unclassified sequences</taxon>
        <taxon>metagenomes</taxon>
        <taxon>ecological metagenomes</taxon>
    </lineage>
</organism>
<dbReference type="PANTHER" id="PTHR12526">
    <property type="entry name" value="GLYCOSYLTRANSFERASE"/>
    <property type="match status" value="1"/>
</dbReference>